<reference evidence="1" key="1">
    <citation type="submission" date="2023-11" db="EMBL/GenBank/DDBJ databases">
        <title>Genome assemblies of two species of porcelain crab, Petrolisthes cinctipes and Petrolisthes manimaculis (Anomura: Porcellanidae).</title>
        <authorList>
            <person name="Angst P."/>
        </authorList>
    </citation>
    <scope>NUCLEOTIDE SEQUENCE</scope>
    <source>
        <strain evidence="1">PB745_02</strain>
        <tissue evidence="1">Gill</tissue>
    </source>
</reference>
<dbReference type="EMBL" id="JAWZYT010004130">
    <property type="protein sequence ID" value="KAK4295175.1"/>
    <property type="molecule type" value="Genomic_DNA"/>
</dbReference>
<gene>
    <name evidence="1" type="ORF">Pmani_032248</name>
</gene>
<proteinExistence type="predicted"/>
<evidence type="ECO:0000313" key="1">
    <source>
        <dbReference type="EMBL" id="KAK4295175.1"/>
    </source>
</evidence>
<keyword evidence="2" id="KW-1185">Reference proteome</keyword>
<dbReference type="AlphaFoldDB" id="A0AAE1TTZ1"/>
<organism evidence="1 2">
    <name type="scientific">Petrolisthes manimaculis</name>
    <dbReference type="NCBI Taxonomy" id="1843537"/>
    <lineage>
        <taxon>Eukaryota</taxon>
        <taxon>Metazoa</taxon>
        <taxon>Ecdysozoa</taxon>
        <taxon>Arthropoda</taxon>
        <taxon>Crustacea</taxon>
        <taxon>Multicrustacea</taxon>
        <taxon>Malacostraca</taxon>
        <taxon>Eumalacostraca</taxon>
        <taxon>Eucarida</taxon>
        <taxon>Decapoda</taxon>
        <taxon>Pleocyemata</taxon>
        <taxon>Anomura</taxon>
        <taxon>Galatheoidea</taxon>
        <taxon>Porcellanidae</taxon>
        <taxon>Petrolisthes</taxon>
    </lineage>
</organism>
<sequence length="103" mass="10828">MGISCSLKGLARTKNEEMWDEMKEIETLHGGVSATTAAAPFELSASAPSPMYTVSAVSPVVFGIAFPAASAAFGIKSAVTVRELLRVLICLFLNTPTADHLTL</sequence>
<name>A0AAE1TTZ1_9EUCA</name>
<comment type="caution">
    <text evidence="1">The sequence shown here is derived from an EMBL/GenBank/DDBJ whole genome shotgun (WGS) entry which is preliminary data.</text>
</comment>
<accession>A0AAE1TTZ1</accession>
<evidence type="ECO:0000313" key="2">
    <source>
        <dbReference type="Proteomes" id="UP001292094"/>
    </source>
</evidence>
<dbReference type="Proteomes" id="UP001292094">
    <property type="component" value="Unassembled WGS sequence"/>
</dbReference>
<protein>
    <submittedName>
        <fullName evidence="1">Uncharacterized protein</fullName>
    </submittedName>
</protein>